<reference evidence="2" key="1">
    <citation type="submission" date="2020-04" db="EMBL/GenBank/DDBJ databases">
        <title>Deep metagenomics examines the oral microbiome during advanced dental caries in children, revealing novel taxa and co-occurrences with host molecules.</title>
        <authorList>
            <person name="Baker J.L."/>
            <person name="Morton J.T."/>
            <person name="Dinis M."/>
            <person name="Alvarez R."/>
            <person name="Tran N.C."/>
            <person name="Knight R."/>
            <person name="Edlund A."/>
        </authorList>
    </citation>
    <scope>NUCLEOTIDE SEQUENCE</scope>
    <source>
        <strain evidence="2">JCVI_3_bin.11</strain>
    </source>
</reference>
<evidence type="ECO:0000256" key="1">
    <source>
        <dbReference type="SAM" id="MobiDB-lite"/>
    </source>
</evidence>
<organism evidence="2 3">
    <name type="scientific">Lancefieldella parvula</name>
    <dbReference type="NCBI Taxonomy" id="1382"/>
    <lineage>
        <taxon>Bacteria</taxon>
        <taxon>Bacillati</taxon>
        <taxon>Actinomycetota</taxon>
        <taxon>Coriobacteriia</taxon>
        <taxon>Coriobacteriales</taxon>
        <taxon>Atopobiaceae</taxon>
        <taxon>Lancefieldella</taxon>
    </lineage>
</organism>
<feature type="compositionally biased region" description="Basic and acidic residues" evidence="1">
    <location>
        <begin position="132"/>
        <end position="151"/>
    </location>
</feature>
<evidence type="ECO:0000313" key="2">
    <source>
        <dbReference type="EMBL" id="MBF4802770.1"/>
    </source>
</evidence>
<gene>
    <name evidence="2" type="ORF">HXK24_02955</name>
</gene>
<dbReference type="EMBL" id="JABZGU010000047">
    <property type="protein sequence ID" value="MBF4802770.1"/>
    <property type="molecule type" value="Genomic_DNA"/>
</dbReference>
<comment type="caution">
    <text evidence="2">The sequence shown here is derived from an EMBL/GenBank/DDBJ whole genome shotgun (WGS) entry which is preliminary data.</text>
</comment>
<feature type="compositionally biased region" description="Low complexity" evidence="1">
    <location>
        <begin position="110"/>
        <end position="122"/>
    </location>
</feature>
<feature type="non-terminal residue" evidence="2">
    <location>
        <position position="1"/>
    </location>
</feature>
<sequence>AEEFSFTTLKPSVFIDTAMKENNPDWSKIHSDPCDITLRNEIGRSFDPKDLSGLGDAVAQMLEETDSWSHKIEEIRNNMIFNLGHGGEAAGKFILERVLAHQEEAAAEVADNATTKKNAAADAADDAEKSDEDSSTKDATKTTDEDGVSRD</sequence>
<proteinExistence type="predicted"/>
<dbReference type="Proteomes" id="UP000787322">
    <property type="component" value="Unassembled WGS sequence"/>
</dbReference>
<name>A0A9D5X3E3_9ACTN</name>
<dbReference type="AlphaFoldDB" id="A0A9D5X3E3"/>
<accession>A0A9D5X3E3</accession>
<evidence type="ECO:0000313" key="3">
    <source>
        <dbReference type="Proteomes" id="UP000787322"/>
    </source>
</evidence>
<protein>
    <submittedName>
        <fullName evidence="2">Uncharacterized protein</fullName>
    </submittedName>
</protein>
<feature type="region of interest" description="Disordered" evidence="1">
    <location>
        <begin position="106"/>
        <end position="151"/>
    </location>
</feature>